<accession>A0A378WW67</accession>
<keyword evidence="5 10" id="KW-0560">Oxidoreductase</keyword>
<sequence>MATHTVLNQAVQPTDSNPAEYPPIAEALARAGASERLPEVLAVGAAAGSAEVVEWGDRAEAHPPVLRTHDRYGYRIDEVAYDPAYHQLMTQAAKFGLTGYAWVDPQPNPHLVRAAKTLAWMHGDLGHTCPIAMTYAVVPALRHNPELAATYEPLFAARSYDPVLSVPAQKRSLTAGMSMTEKQGGSDVRANTTRAELQADGIYRITGHKWFTSAPMSDVFLMLAQTEAGSTCFLVPRICPDGTRNSLFLQRLKDKLGNKSNASSELEYDAALGWRVGAEGRGVPTITEMVNLTRLECLLQTSSIMSTGVRRAAFHATHRLAFGHHLIDQPMMRNVLADLAVEAEAAASVTLWLAGLTDRVATGDNSAASLRRISLAVSKYYVCKRGPMHAAETLEAFGGNGYVEESRMPRLFREAPLPSVWEGTGNVAALDALRAMRRQPDTVAAFLDEIHLAEGCDSRLDVAIAGLEKQLADPDEIEYRGRALVGSMAKVLQGSLLARYGNPAVADIFLATRLGDRWGDVFGALPRGFDLDTVLDRARTETH</sequence>
<dbReference type="RefSeq" id="WP_062964213.1">
    <property type="nucleotide sequence ID" value="NZ_JAJFOE010000001.1"/>
</dbReference>
<organism evidence="10 11">
    <name type="scientific">Nocardia africana</name>
    <dbReference type="NCBI Taxonomy" id="134964"/>
    <lineage>
        <taxon>Bacteria</taxon>
        <taxon>Bacillati</taxon>
        <taxon>Actinomycetota</taxon>
        <taxon>Actinomycetes</taxon>
        <taxon>Mycobacteriales</taxon>
        <taxon>Nocardiaceae</taxon>
        <taxon>Nocardia</taxon>
    </lineage>
</organism>
<feature type="domain" description="Acyl-CoA dehydrogenase/oxidase C-terminal" evidence="7">
    <location>
        <begin position="280"/>
        <end position="434"/>
    </location>
</feature>
<dbReference type="SUPFAM" id="SSF56645">
    <property type="entry name" value="Acyl-CoA dehydrogenase NM domain-like"/>
    <property type="match status" value="1"/>
</dbReference>
<dbReference type="Pfam" id="PF00441">
    <property type="entry name" value="Acyl-CoA_dh_1"/>
    <property type="match status" value="1"/>
</dbReference>
<dbReference type="PROSITE" id="PS00073">
    <property type="entry name" value="ACYL_COA_DH_2"/>
    <property type="match status" value="1"/>
</dbReference>
<dbReference type="InterPro" id="IPR036250">
    <property type="entry name" value="AcylCo_DH-like_C"/>
</dbReference>
<name>A0A378WW67_9NOCA</name>
<feature type="compositionally biased region" description="Polar residues" evidence="6">
    <location>
        <begin position="1"/>
        <end position="17"/>
    </location>
</feature>
<dbReference type="PANTHER" id="PTHR42707:SF3">
    <property type="entry name" value="ACYL-COA DEHYDROGENASE AIDB-RELATED"/>
    <property type="match status" value="1"/>
</dbReference>
<evidence type="ECO:0000256" key="5">
    <source>
        <dbReference type="RuleBase" id="RU362125"/>
    </source>
</evidence>
<dbReference type="Pfam" id="PF18158">
    <property type="entry name" value="AidB_N"/>
    <property type="match status" value="1"/>
</dbReference>
<evidence type="ECO:0000313" key="10">
    <source>
        <dbReference type="EMBL" id="SUA45007.1"/>
    </source>
</evidence>
<dbReference type="EC" id="1.3.99.-" evidence="10"/>
<dbReference type="InterPro" id="IPR006091">
    <property type="entry name" value="Acyl-CoA_Oxase/DH_mid-dom"/>
</dbReference>
<proteinExistence type="inferred from homology"/>
<evidence type="ECO:0000256" key="2">
    <source>
        <dbReference type="ARBA" id="ARBA00009347"/>
    </source>
</evidence>
<feature type="region of interest" description="Disordered" evidence="6">
    <location>
        <begin position="1"/>
        <end position="21"/>
    </location>
</feature>
<dbReference type="InterPro" id="IPR052904">
    <property type="entry name" value="Acyl-CoA_dehydrogenase-like"/>
</dbReference>
<evidence type="ECO:0000259" key="7">
    <source>
        <dbReference type="Pfam" id="PF00441"/>
    </source>
</evidence>
<dbReference type="Gene3D" id="2.40.110.20">
    <property type="match status" value="1"/>
</dbReference>
<reference evidence="10 11" key="1">
    <citation type="submission" date="2018-06" db="EMBL/GenBank/DDBJ databases">
        <authorList>
            <consortium name="Pathogen Informatics"/>
            <person name="Doyle S."/>
        </authorList>
    </citation>
    <scope>NUCLEOTIDE SEQUENCE [LARGE SCALE GENOMIC DNA]</scope>
    <source>
        <strain evidence="10 11">NCTC13184</strain>
    </source>
</reference>
<dbReference type="InterPro" id="IPR006089">
    <property type="entry name" value="Acyl-CoA_DH_CS"/>
</dbReference>
<evidence type="ECO:0000256" key="4">
    <source>
        <dbReference type="ARBA" id="ARBA00022827"/>
    </source>
</evidence>
<dbReference type="OrthoDB" id="9771038at2"/>
<dbReference type="Pfam" id="PF02770">
    <property type="entry name" value="Acyl-CoA_dh_M"/>
    <property type="match status" value="1"/>
</dbReference>
<feature type="domain" description="Acyl-CoA oxidase/dehydrogenase middle" evidence="8">
    <location>
        <begin position="177"/>
        <end position="269"/>
    </location>
</feature>
<evidence type="ECO:0000259" key="8">
    <source>
        <dbReference type="Pfam" id="PF02770"/>
    </source>
</evidence>
<evidence type="ECO:0000256" key="3">
    <source>
        <dbReference type="ARBA" id="ARBA00022630"/>
    </source>
</evidence>
<dbReference type="Gene3D" id="1.20.140.10">
    <property type="entry name" value="Butyryl-CoA Dehydrogenase, subunit A, domain 3"/>
    <property type="match status" value="1"/>
</dbReference>
<keyword evidence="4 5" id="KW-0274">FAD</keyword>
<dbReference type="PANTHER" id="PTHR42707">
    <property type="entry name" value="ACYL-COA DEHYDROGENASE"/>
    <property type="match status" value="1"/>
</dbReference>
<dbReference type="EMBL" id="UGRU01000001">
    <property type="protein sequence ID" value="SUA45007.1"/>
    <property type="molecule type" value="Genomic_DNA"/>
</dbReference>
<dbReference type="SUPFAM" id="SSF47203">
    <property type="entry name" value="Acyl-CoA dehydrogenase C-terminal domain-like"/>
    <property type="match status" value="1"/>
</dbReference>
<dbReference type="Gene3D" id="6.10.250.600">
    <property type="match status" value="1"/>
</dbReference>
<gene>
    <name evidence="10" type="primary">aidB_2</name>
    <name evidence="10" type="ORF">NCTC13184_03529</name>
</gene>
<dbReference type="InterPro" id="IPR041504">
    <property type="entry name" value="AidB_N"/>
</dbReference>
<evidence type="ECO:0000313" key="11">
    <source>
        <dbReference type="Proteomes" id="UP000255082"/>
    </source>
</evidence>
<comment type="similarity">
    <text evidence="2 5">Belongs to the acyl-CoA dehydrogenase family.</text>
</comment>
<protein>
    <submittedName>
        <fullName evidence="10">Acyl-CoA dehydrogenase AidB</fullName>
        <ecNumber evidence="10">1.3.99.-</ecNumber>
    </submittedName>
</protein>
<evidence type="ECO:0000259" key="9">
    <source>
        <dbReference type="Pfam" id="PF18158"/>
    </source>
</evidence>
<feature type="domain" description="Adaptive response protein AidB N-terminal" evidence="9">
    <location>
        <begin position="14"/>
        <end position="162"/>
    </location>
</feature>
<dbReference type="GO" id="GO:0003995">
    <property type="term" value="F:acyl-CoA dehydrogenase activity"/>
    <property type="evidence" value="ECO:0007669"/>
    <property type="project" value="InterPro"/>
</dbReference>
<evidence type="ECO:0000256" key="6">
    <source>
        <dbReference type="SAM" id="MobiDB-lite"/>
    </source>
</evidence>
<comment type="cofactor">
    <cofactor evidence="1 5">
        <name>FAD</name>
        <dbReference type="ChEBI" id="CHEBI:57692"/>
    </cofactor>
</comment>
<evidence type="ECO:0000256" key="1">
    <source>
        <dbReference type="ARBA" id="ARBA00001974"/>
    </source>
</evidence>
<dbReference type="InterPro" id="IPR009075">
    <property type="entry name" value="AcylCo_DH/oxidase_C"/>
</dbReference>
<dbReference type="Proteomes" id="UP000255082">
    <property type="component" value="Unassembled WGS sequence"/>
</dbReference>
<dbReference type="InterPro" id="IPR009100">
    <property type="entry name" value="AcylCoA_DH/oxidase_NM_dom_sf"/>
</dbReference>
<keyword evidence="3 5" id="KW-0285">Flavoprotein</keyword>
<dbReference type="AlphaFoldDB" id="A0A378WW67"/>